<name>A0ABV7NG72_9SPHN</name>
<accession>A0ABV7NG72</accession>
<feature type="transmembrane region" description="Helical" evidence="1">
    <location>
        <begin position="46"/>
        <end position="63"/>
    </location>
</feature>
<keyword evidence="3" id="KW-1185">Reference proteome</keyword>
<proteinExistence type="predicted"/>
<dbReference type="PROSITE" id="PS51257">
    <property type="entry name" value="PROKAR_LIPOPROTEIN"/>
    <property type="match status" value="1"/>
</dbReference>
<keyword evidence="1" id="KW-0812">Transmembrane</keyword>
<protein>
    <submittedName>
        <fullName evidence="2">Uncharacterized protein</fullName>
    </submittedName>
</protein>
<evidence type="ECO:0000313" key="3">
    <source>
        <dbReference type="Proteomes" id="UP001595681"/>
    </source>
</evidence>
<dbReference type="RefSeq" id="WP_380795347.1">
    <property type="nucleotide sequence ID" value="NZ_JBHRVU010000004.1"/>
</dbReference>
<organism evidence="2 3">
    <name type="scientific">Sphingobium rhizovicinum</name>
    <dbReference type="NCBI Taxonomy" id="432308"/>
    <lineage>
        <taxon>Bacteria</taxon>
        <taxon>Pseudomonadati</taxon>
        <taxon>Pseudomonadota</taxon>
        <taxon>Alphaproteobacteria</taxon>
        <taxon>Sphingomonadales</taxon>
        <taxon>Sphingomonadaceae</taxon>
        <taxon>Sphingobium</taxon>
    </lineage>
</organism>
<dbReference type="Proteomes" id="UP001595681">
    <property type="component" value="Unassembled WGS sequence"/>
</dbReference>
<evidence type="ECO:0000256" key="1">
    <source>
        <dbReference type="SAM" id="Phobius"/>
    </source>
</evidence>
<sequence>MKIGLFVVLGLAYWLIAVIVILLASIGSCGMGPDAPADCDGISPAITGALSLLIFAGLSFAYFKARLSGVDKQ</sequence>
<reference evidence="3" key="1">
    <citation type="journal article" date="2019" name="Int. J. Syst. Evol. Microbiol.">
        <title>The Global Catalogue of Microorganisms (GCM) 10K type strain sequencing project: providing services to taxonomists for standard genome sequencing and annotation.</title>
        <authorList>
            <consortium name="The Broad Institute Genomics Platform"/>
            <consortium name="The Broad Institute Genome Sequencing Center for Infectious Disease"/>
            <person name="Wu L."/>
            <person name="Ma J."/>
        </authorList>
    </citation>
    <scope>NUCLEOTIDE SEQUENCE [LARGE SCALE GENOMIC DNA]</scope>
    <source>
        <strain evidence="3">CCM 7491</strain>
    </source>
</reference>
<dbReference type="EMBL" id="JBHRVU010000004">
    <property type="protein sequence ID" value="MFC3441444.1"/>
    <property type="molecule type" value="Genomic_DNA"/>
</dbReference>
<evidence type="ECO:0000313" key="2">
    <source>
        <dbReference type="EMBL" id="MFC3441444.1"/>
    </source>
</evidence>
<comment type="caution">
    <text evidence="2">The sequence shown here is derived from an EMBL/GenBank/DDBJ whole genome shotgun (WGS) entry which is preliminary data.</text>
</comment>
<gene>
    <name evidence="2" type="ORF">ACFOKF_09610</name>
</gene>
<feature type="transmembrane region" description="Helical" evidence="1">
    <location>
        <begin position="5"/>
        <end position="26"/>
    </location>
</feature>
<keyword evidence="1" id="KW-1133">Transmembrane helix</keyword>
<keyword evidence="1" id="KW-0472">Membrane</keyword>